<keyword evidence="1" id="KW-0812">Transmembrane</keyword>
<dbReference type="KEGG" id="het:BBW65_04855"/>
<feature type="transmembrane region" description="Helical" evidence="1">
    <location>
        <begin position="39"/>
        <end position="57"/>
    </location>
</feature>
<keyword evidence="1" id="KW-0472">Membrane</keyword>
<protein>
    <submittedName>
        <fullName evidence="2">Uncharacterized protein</fullName>
    </submittedName>
</protein>
<sequence length="179" mass="20837">MYKIATNLWVFLCFWLVFGLAYAVEQKWIFDYVDPLKPLYFWSGWLSFACLLGGLILPNGRFWGLIALVFAILHLSVFVYFDFYFDFVGMLEELSQKYYLYFGLICLIGFVILGGFSFAGKFYPSLVFVVMLCVFFGFLHIIAIQKVVKTSHIVVGSIVVCVLVYKIFQKINKSRRIER</sequence>
<reference evidence="3" key="1">
    <citation type="submission" date="2016-07" db="EMBL/GenBank/DDBJ databases">
        <authorList>
            <person name="Florea S."/>
            <person name="Webb J.S."/>
            <person name="Jaromczyk J."/>
            <person name="Schardl C.L."/>
        </authorList>
    </citation>
    <scope>NUCLEOTIDE SEQUENCE [LARGE SCALE GENOMIC DNA]</scope>
    <source>
        <strain evidence="3">MIT 01-6242</strain>
    </source>
</reference>
<evidence type="ECO:0000313" key="2">
    <source>
        <dbReference type="EMBL" id="ANV98169.1"/>
    </source>
</evidence>
<accession>A0A1B1U5Y4</accession>
<name>A0A1B1U5Y4_9HELI</name>
<feature type="transmembrane region" description="Helical" evidence="1">
    <location>
        <begin position="126"/>
        <end position="144"/>
    </location>
</feature>
<dbReference type="OrthoDB" id="5329908at2"/>
<keyword evidence="3" id="KW-1185">Reference proteome</keyword>
<dbReference type="Proteomes" id="UP000092884">
    <property type="component" value="Chromosome"/>
</dbReference>
<dbReference type="AlphaFoldDB" id="A0A1B1U5Y4"/>
<evidence type="ECO:0000256" key="1">
    <source>
        <dbReference type="SAM" id="Phobius"/>
    </source>
</evidence>
<dbReference type="RefSeq" id="WP_066340499.1">
    <property type="nucleotide sequence ID" value="NZ_CP016503.1"/>
</dbReference>
<evidence type="ECO:0000313" key="3">
    <source>
        <dbReference type="Proteomes" id="UP000092884"/>
    </source>
</evidence>
<gene>
    <name evidence="2" type="ORF">BBW65_04855</name>
</gene>
<keyword evidence="1" id="KW-1133">Transmembrane helix</keyword>
<organism evidence="2 3">
    <name type="scientific">Helicobacter enhydrae</name>
    <dbReference type="NCBI Taxonomy" id="222136"/>
    <lineage>
        <taxon>Bacteria</taxon>
        <taxon>Pseudomonadati</taxon>
        <taxon>Campylobacterota</taxon>
        <taxon>Epsilonproteobacteria</taxon>
        <taxon>Campylobacterales</taxon>
        <taxon>Helicobacteraceae</taxon>
        <taxon>Helicobacter</taxon>
    </lineage>
</organism>
<dbReference type="EMBL" id="CP016503">
    <property type="protein sequence ID" value="ANV98169.1"/>
    <property type="molecule type" value="Genomic_DNA"/>
</dbReference>
<dbReference type="STRING" id="222136.BBW65_04855"/>
<feature type="transmembrane region" description="Helical" evidence="1">
    <location>
        <begin position="150"/>
        <end position="168"/>
    </location>
</feature>
<proteinExistence type="predicted"/>
<feature type="transmembrane region" description="Helical" evidence="1">
    <location>
        <begin position="98"/>
        <end position="119"/>
    </location>
</feature>
<feature type="transmembrane region" description="Helical" evidence="1">
    <location>
        <begin position="62"/>
        <end position="83"/>
    </location>
</feature>